<gene>
    <name evidence="2" type="ORF">TrLO_g284</name>
</gene>
<evidence type="ECO:0000313" key="3">
    <source>
        <dbReference type="Proteomes" id="UP001165122"/>
    </source>
</evidence>
<name>A0A9W7KXG5_9STRA</name>
<reference evidence="3" key="1">
    <citation type="journal article" date="2023" name="Commun. Biol.">
        <title>Genome analysis of Parmales, the sister group of diatoms, reveals the evolutionary specialization of diatoms from phago-mixotrophs to photoautotrophs.</title>
        <authorList>
            <person name="Ban H."/>
            <person name="Sato S."/>
            <person name="Yoshikawa S."/>
            <person name="Yamada K."/>
            <person name="Nakamura Y."/>
            <person name="Ichinomiya M."/>
            <person name="Sato N."/>
            <person name="Blanc-Mathieu R."/>
            <person name="Endo H."/>
            <person name="Kuwata A."/>
            <person name="Ogata H."/>
        </authorList>
    </citation>
    <scope>NUCLEOTIDE SEQUENCE [LARGE SCALE GENOMIC DNA]</scope>
    <source>
        <strain evidence="3">NIES 3700</strain>
    </source>
</reference>
<dbReference type="Proteomes" id="UP001165122">
    <property type="component" value="Unassembled WGS sequence"/>
</dbReference>
<organism evidence="2 3">
    <name type="scientific">Triparma laevis f. longispina</name>
    <dbReference type="NCBI Taxonomy" id="1714387"/>
    <lineage>
        <taxon>Eukaryota</taxon>
        <taxon>Sar</taxon>
        <taxon>Stramenopiles</taxon>
        <taxon>Ochrophyta</taxon>
        <taxon>Bolidophyceae</taxon>
        <taxon>Parmales</taxon>
        <taxon>Triparmaceae</taxon>
        <taxon>Triparma</taxon>
    </lineage>
</organism>
<accession>A0A9W7KXG5</accession>
<dbReference type="EMBL" id="BRXW01000219">
    <property type="protein sequence ID" value="GMI14810.1"/>
    <property type="molecule type" value="Genomic_DNA"/>
</dbReference>
<sequence>MKQTAATQKQVLDKQFLVRAHIIALIFHTILIRFRSPLPPPHTTGASKNEQGRENELYGSGRRLSMSDEDYNKLQDELHKIRIENVKLLATNEALEKYARDDQKTQTEMLKRLENGQAELQRSVHHNTRQIEEVKDGVDETKLLVHQHMALLEGTHESFRNNMRRITNMLDTEVAVPNLIVVVPAPEKARRTGWTTPNLSSLFELSKLLQQKSMDLHIICPLTRKIAVPFEVSKPAAFAKENAGLIKLGVFALKAGNVALKIAAKLGTGLDISLDTSEIDTFIEGVNKLNEEFSDVSGVDVKETVTEIIITETVAMREYFEGERGDVHLEQEKSREMKKLTGKSYENLKSFLDQRNRMSEVRKYMEVIVGKDNQKMCFAIS</sequence>
<keyword evidence="3" id="KW-1185">Reference proteome</keyword>
<feature type="region of interest" description="Disordered" evidence="1">
    <location>
        <begin position="41"/>
        <end position="63"/>
    </location>
</feature>
<dbReference type="AlphaFoldDB" id="A0A9W7KXG5"/>
<evidence type="ECO:0000313" key="2">
    <source>
        <dbReference type="EMBL" id="GMI14810.1"/>
    </source>
</evidence>
<evidence type="ECO:0000256" key="1">
    <source>
        <dbReference type="SAM" id="MobiDB-lite"/>
    </source>
</evidence>
<protein>
    <submittedName>
        <fullName evidence="2">Uncharacterized protein</fullName>
    </submittedName>
</protein>
<dbReference type="OrthoDB" id="10501191at2759"/>
<comment type="caution">
    <text evidence="2">The sequence shown here is derived from an EMBL/GenBank/DDBJ whole genome shotgun (WGS) entry which is preliminary data.</text>
</comment>
<proteinExistence type="predicted"/>